<dbReference type="Pfam" id="PF16711">
    <property type="entry name" value="SCAB-ABD"/>
    <property type="match status" value="1"/>
</dbReference>
<keyword evidence="3" id="KW-1185">Reference proteome</keyword>
<proteinExistence type="predicted"/>
<dbReference type="GO" id="GO:0003779">
    <property type="term" value="F:actin binding"/>
    <property type="evidence" value="ECO:0007669"/>
    <property type="project" value="InterPro"/>
</dbReference>
<evidence type="ECO:0000259" key="1">
    <source>
        <dbReference type="Pfam" id="PF16711"/>
    </source>
</evidence>
<feature type="domain" description="Stomatal closure-related actin-binding protein actin-binding" evidence="1">
    <location>
        <begin position="4"/>
        <end position="44"/>
    </location>
</feature>
<reference evidence="2" key="3">
    <citation type="submission" date="2021-05" db="UniProtKB">
        <authorList>
            <consortium name="EnsemblPlants"/>
        </authorList>
    </citation>
    <scope>IDENTIFICATION</scope>
    <source>
        <strain evidence="2">cv. B73</strain>
    </source>
</reference>
<reference evidence="2" key="2">
    <citation type="submission" date="2019-07" db="EMBL/GenBank/DDBJ databases">
        <authorList>
            <person name="Seetharam A."/>
            <person name="Woodhouse M."/>
            <person name="Cannon E."/>
        </authorList>
    </citation>
    <scope>NUCLEOTIDE SEQUENCE [LARGE SCALE GENOMIC DNA]</scope>
    <source>
        <strain evidence="2">cv. B73</strain>
    </source>
</reference>
<accession>A0A804NBY8</accession>
<reference evidence="3" key="1">
    <citation type="submission" date="2015-12" db="EMBL/GenBank/DDBJ databases">
        <title>Update maize B73 reference genome by single molecule sequencing technologies.</title>
        <authorList>
            <consortium name="Maize Genome Sequencing Project"/>
            <person name="Ware D."/>
        </authorList>
    </citation>
    <scope>NUCLEOTIDE SEQUENCE [LARGE SCALE GENOMIC DNA]</scope>
    <source>
        <strain evidence="3">cv. B73</strain>
    </source>
</reference>
<dbReference type="InParanoid" id="A0A804NBY8"/>
<dbReference type="AlphaFoldDB" id="A0A804NBY8"/>
<dbReference type="Gramene" id="Zm00001eb150210_T001">
    <property type="protein sequence ID" value="Zm00001eb150210_P001"/>
    <property type="gene ID" value="Zm00001eb150210"/>
</dbReference>
<name>A0A804NBY8_MAIZE</name>
<dbReference type="Proteomes" id="UP000007305">
    <property type="component" value="Chromosome 3"/>
</dbReference>
<sequence length="96" mass="10606">MPPIKEIVAKKITGLLDHCHHLFVREHAMKFEKGLNTAMLLSNELNHFLALPTSYATVSHFGPGSPSKQDSMATAELREQLNALLSSMITSGLVYE</sequence>
<dbReference type="EnsemblPlants" id="Zm00001eb150210_T001">
    <property type="protein sequence ID" value="Zm00001eb150210_P001"/>
    <property type="gene ID" value="Zm00001eb150210"/>
</dbReference>
<protein>
    <recommendedName>
        <fullName evidence="1">Stomatal closure-related actin-binding protein actin-binding domain-containing protein</fullName>
    </recommendedName>
</protein>
<organism evidence="2 3">
    <name type="scientific">Zea mays</name>
    <name type="common">Maize</name>
    <dbReference type="NCBI Taxonomy" id="4577"/>
    <lineage>
        <taxon>Eukaryota</taxon>
        <taxon>Viridiplantae</taxon>
        <taxon>Streptophyta</taxon>
        <taxon>Embryophyta</taxon>
        <taxon>Tracheophyta</taxon>
        <taxon>Spermatophyta</taxon>
        <taxon>Magnoliopsida</taxon>
        <taxon>Liliopsida</taxon>
        <taxon>Poales</taxon>
        <taxon>Poaceae</taxon>
        <taxon>PACMAD clade</taxon>
        <taxon>Panicoideae</taxon>
        <taxon>Andropogonodae</taxon>
        <taxon>Andropogoneae</taxon>
        <taxon>Tripsacinae</taxon>
        <taxon>Zea</taxon>
    </lineage>
</organism>
<evidence type="ECO:0000313" key="2">
    <source>
        <dbReference type="EnsemblPlants" id="Zm00001eb150210_P001"/>
    </source>
</evidence>
<evidence type="ECO:0000313" key="3">
    <source>
        <dbReference type="Proteomes" id="UP000007305"/>
    </source>
</evidence>
<dbReference type="InterPro" id="IPR032012">
    <property type="entry name" value="SCAB-ABD"/>
</dbReference>